<comment type="caution">
    <text evidence="2">The sequence shown here is derived from an EMBL/GenBank/DDBJ whole genome shotgun (WGS) entry which is preliminary data.</text>
</comment>
<evidence type="ECO:0000313" key="2">
    <source>
        <dbReference type="EMBL" id="OGZ71317.1"/>
    </source>
</evidence>
<feature type="transmembrane region" description="Helical" evidence="1">
    <location>
        <begin position="27"/>
        <end position="48"/>
    </location>
</feature>
<keyword evidence="1" id="KW-0812">Transmembrane</keyword>
<sequence>MISARLWSIIAKGGACMTTKFHKVAKAGIITAMALMPMLALAQLPVPTSPYAGQPITLLDIKDVIETIARFLILVSVIVAVIFIVWGGMMYMMAGDDAAKATAAKTRIVNGIIGALVVLAVGLILQTLAGLVNWTVFFNA</sequence>
<evidence type="ECO:0000313" key="3">
    <source>
        <dbReference type="Proteomes" id="UP000178826"/>
    </source>
</evidence>
<gene>
    <name evidence="2" type="ORF">A2998_02810</name>
</gene>
<feature type="transmembrane region" description="Helical" evidence="1">
    <location>
        <begin position="112"/>
        <end position="137"/>
    </location>
</feature>
<accession>A0A1G2I9M7</accession>
<evidence type="ECO:0000256" key="1">
    <source>
        <dbReference type="SAM" id="Phobius"/>
    </source>
</evidence>
<proteinExistence type="predicted"/>
<organism evidence="2 3">
    <name type="scientific">Candidatus Staskawiczbacteria bacterium RIFCSPLOWO2_01_FULL_37_25b</name>
    <dbReference type="NCBI Taxonomy" id="1802213"/>
    <lineage>
        <taxon>Bacteria</taxon>
        <taxon>Candidatus Staskawicziibacteriota</taxon>
    </lineage>
</organism>
<dbReference type="EMBL" id="MHOZ01000059">
    <property type="protein sequence ID" value="OGZ71317.1"/>
    <property type="molecule type" value="Genomic_DNA"/>
</dbReference>
<dbReference type="InterPro" id="IPR043993">
    <property type="entry name" value="T4SS_pilin"/>
</dbReference>
<feature type="transmembrane region" description="Helical" evidence="1">
    <location>
        <begin position="68"/>
        <end position="91"/>
    </location>
</feature>
<name>A0A1G2I9M7_9BACT</name>
<protein>
    <submittedName>
        <fullName evidence="2">Uncharacterized protein</fullName>
    </submittedName>
</protein>
<keyword evidence="1" id="KW-0472">Membrane</keyword>
<dbReference type="Pfam" id="PF18895">
    <property type="entry name" value="T4SS_pilin"/>
    <property type="match status" value="1"/>
</dbReference>
<dbReference type="Proteomes" id="UP000178826">
    <property type="component" value="Unassembled WGS sequence"/>
</dbReference>
<dbReference type="AlphaFoldDB" id="A0A1G2I9M7"/>
<reference evidence="2 3" key="1">
    <citation type="journal article" date="2016" name="Nat. Commun.">
        <title>Thousands of microbial genomes shed light on interconnected biogeochemical processes in an aquifer system.</title>
        <authorList>
            <person name="Anantharaman K."/>
            <person name="Brown C.T."/>
            <person name="Hug L.A."/>
            <person name="Sharon I."/>
            <person name="Castelle C.J."/>
            <person name="Probst A.J."/>
            <person name="Thomas B.C."/>
            <person name="Singh A."/>
            <person name="Wilkins M.J."/>
            <person name="Karaoz U."/>
            <person name="Brodie E.L."/>
            <person name="Williams K.H."/>
            <person name="Hubbard S.S."/>
            <person name="Banfield J.F."/>
        </authorList>
    </citation>
    <scope>NUCLEOTIDE SEQUENCE [LARGE SCALE GENOMIC DNA]</scope>
</reference>
<keyword evidence="1" id="KW-1133">Transmembrane helix</keyword>